<dbReference type="SUPFAM" id="SSF54523">
    <property type="entry name" value="Pili subunits"/>
    <property type="match status" value="1"/>
</dbReference>
<dbReference type="InterPro" id="IPR012902">
    <property type="entry name" value="N_methyl_site"/>
</dbReference>
<evidence type="ECO:0000313" key="7">
    <source>
        <dbReference type="Proteomes" id="UP000279372"/>
    </source>
</evidence>
<comment type="caution">
    <text evidence="6">The sequence shown here is derived from an EMBL/GenBank/DDBJ whole genome shotgun (WGS) entry which is preliminary data.</text>
</comment>
<dbReference type="InterPro" id="IPR001082">
    <property type="entry name" value="Pilin"/>
</dbReference>
<evidence type="ECO:0000256" key="3">
    <source>
        <dbReference type="ARBA" id="ARBA00029638"/>
    </source>
</evidence>
<accession>A0A3M3ZEB6</accession>
<proteinExistence type="inferred from homology"/>
<dbReference type="Gene3D" id="3.30.700.10">
    <property type="entry name" value="Glycoprotein, Type 4 Pilin"/>
    <property type="match status" value="1"/>
</dbReference>
<dbReference type="Proteomes" id="UP000279372">
    <property type="component" value="Unassembled WGS sequence"/>
</dbReference>
<evidence type="ECO:0000256" key="5">
    <source>
        <dbReference type="SAM" id="Phobius"/>
    </source>
</evidence>
<name>A0A3M3ZEB6_9PSED</name>
<keyword evidence="4" id="KW-0281">Fimbrium</keyword>
<keyword evidence="5" id="KW-0472">Membrane</keyword>
<keyword evidence="5" id="KW-1133">Transmembrane helix</keyword>
<keyword evidence="5" id="KW-0812">Transmembrane</keyword>
<dbReference type="GO" id="GO:0044096">
    <property type="term" value="C:type IV pilus"/>
    <property type="evidence" value="ECO:0007669"/>
    <property type="project" value="TreeGrafter"/>
</dbReference>
<evidence type="ECO:0000256" key="2">
    <source>
        <dbReference type="ARBA" id="ARBA00022481"/>
    </source>
</evidence>
<organism evidence="6 7">
    <name type="scientific">Pseudomonas syringae pv. philadelphi</name>
    <dbReference type="NCBI Taxonomy" id="251706"/>
    <lineage>
        <taxon>Bacteria</taxon>
        <taxon>Pseudomonadati</taxon>
        <taxon>Pseudomonadota</taxon>
        <taxon>Gammaproteobacteria</taxon>
        <taxon>Pseudomonadales</taxon>
        <taxon>Pseudomonadaceae</taxon>
        <taxon>Pseudomonas</taxon>
    </lineage>
</organism>
<reference evidence="6 7" key="1">
    <citation type="submission" date="2018-08" db="EMBL/GenBank/DDBJ databases">
        <title>Recombination of ecologically and evolutionarily significant loci maintains genetic cohesion in the Pseudomonas syringae species complex.</title>
        <authorList>
            <person name="Dillon M."/>
            <person name="Thakur S."/>
            <person name="Almeida R.N.D."/>
            <person name="Weir B.S."/>
            <person name="Guttman D.S."/>
        </authorList>
    </citation>
    <scope>NUCLEOTIDE SEQUENCE [LARGE SCALE GENOMIC DNA]</scope>
    <source>
        <strain evidence="6 7">ICMP 8902</strain>
    </source>
</reference>
<dbReference type="InterPro" id="IPR045584">
    <property type="entry name" value="Pilin-like"/>
</dbReference>
<dbReference type="GO" id="GO:0043107">
    <property type="term" value="P:type IV pilus-dependent motility"/>
    <property type="evidence" value="ECO:0007669"/>
    <property type="project" value="TreeGrafter"/>
</dbReference>
<dbReference type="Pfam" id="PF07963">
    <property type="entry name" value="N_methyl"/>
    <property type="match status" value="1"/>
</dbReference>
<sequence>MKTQKGFTLIELMIVVAIVGILAAVAIPAYQDYTIRAQVAELVALTDGAKVAVSEAFQTTGALPANNGAAGYGGASGTYTASVVIGANGVITATTLNAAPVNAAIRNQTFVLTPLANGTNATITWTCGGAGAGTIIAQYRPANCRP</sequence>
<dbReference type="NCBIfam" id="TIGR02532">
    <property type="entry name" value="IV_pilin_GFxxxE"/>
    <property type="match status" value="1"/>
</dbReference>
<dbReference type="PANTHER" id="PTHR30093:SF34">
    <property type="entry name" value="PREPILIN PEPTIDASE-DEPENDENT PROTEIN D"/>
    <property type="match status" value="1"/>
</dbReference>
<gene>
    <name evidence="6" type="ORF">ALQ33_101887</name>
</gene>
<comment type="similarity">
    <text evidence="1 4">Belongs to the N-Me-Phe pilin family.</text>
</comment>
<dbReference type="Pfam" id="PF00114">
    <property type="entry name" value="Pilin"/>
    <property type="match status" value="1"/>
</dbReference>
<dbReference type="PANTHER" id="PTHR30093">
    <property type="entry name" value="GENERAL SECRETION PATHWAY PROTEIN G"/>
    <property type="match status" value="1"/>
</dbReference>
<dbReference type="GO" id="GO:0007155">
    <property type="term" value="P:cell adhesion"/>
    <property type="evidence" value="ECO:0007669"/>
    <property type="project" value="InterPro"/>
</dbReference>
<evidence type="ECO:0000256" key="1">
    <source>
        <dbReference type="ARBA" id="ARBA00005233"/>
    </source>
</evidence>
<protein>
    <recommendedName>
        <fullName evidence="3">Pilin</fullName>
    </recommendedName>
</protein>
<dbReference type="EMBL" id="RBQB01000113">
    <property type="protein sequence ID" value="RMO92264.1"/>
    <property type="molecule type" value="Genomic_DNA"/>
</dbReference>
<dbReference type="AlphaFoldDB" id="A0A3M3ZEB6"/>
<dbReference type="PROSITE" id="PS00409">
    <property type="entry name" value="PROKAR_NTER_METHYL"/>
    <property type="match status" value="1"/>
</dbReference>
<dbReference type="RefSeq" id="WP_122221876.1">
    <property type="nucleotide sequence ID" value="NZ_RBQB01000113.1"/>
</dbReference>
<evidence type="ECO:0000313" key="6">
    <source>
        <dbReference type="EMBL" id="RMO92264.1"/>
    </source>
</evidence>
<evidence type="ECO:0000256" key="4">
    <source>
        <dbReference type="RuleBase" id="RU000389"/>
    </source>
</evidence>
<feature type="transmembrane region" description="Helical" evidence="5">
    <location>
        <begin position="12"/>
        <end position="30"/>
    </location>
</feature>
<keyword evidence="2" id="KW-0488">Methylation</keyword>